<reference evidence="2" key="1">
    <citation type="submission" date="2016-06" db="EMBL/GenBank/DDBJ databases">
        <authorList>
            <person name="Nascimento L."/>
            <person name="Pereira R.V."/>
            <person name="Martins L.F."/>
            <person name="Quaggio R.B."/>
            <person name="Silva A.M."/>
            <person name="Setubal J.C."/>
        </authorList>
    </citation>
    <scope>NUCLEOTIDE SEQUENCE [LARGE SCALE GENOMIC DNA]</scope>
</reference>
<protein>
    <submittedName>
        <fullName evidence="1">Uncharacterized protein</fullName>
    </submittedName>
</protein>
<name>A0A1Y3PIH6_9BACI</name>
<accession>A0A1Y3PIH6</accession>
<dbReference type="Proteomes" id="UP000196475">
    <property type="component" value="Unassembled WGS sequence"/>
</dbReference>
<organism evidence="1 2">
    <name type="scientific">Bacillus thermozeamaize</name>
    <dbReference type="NCBI Taxonomy" id="230954"/>
    <lineage>
        <taxon>Bacteria</taxon>
        <taxon>Bacillati</taxon>
        <taxon>Bacillota</taxon>
        <taxon>Bacilli</taxon>
        <taxon>Bacillales</taxon>
        <taxon>Bacillaceae</taxon>
        <taxon>Bacillus</taxon>
    </lineage>
</organism>
<dbReference type="EMBL" id="LZRT01000084">
    <property type="protein sequence ID" value="OUM86894.1"/>
    <property type="molecule type" value="Genomic_DNA"/>
</dbReference>
<evidence type="ECO:0000313" key="2">
    <source>
        <dbReference type="Proteomes" id="UP000196475"/>
    </source>
</evidence>
<sequence>MAIAAYLVFLYFVGDEEVNGPRTKEEWLNAIQEMRQVLGIEENHPLAKYVLELFVDVDTITSFTHE</sequence>
<gene>
    <name evidence="1" type="ORF">BAA01_16340</name>
</gene>
<comment type="caution">
    <text evidence="1">The sequence shown here is derived from an EMBL/GenBank/DDBJ whole genome shotgun (WGS) entry which is preliminary data.</text>
</comment>
<dbReference type="AlphaFoldDB" id="A0A1Y3PIH6"/>
<evidence type="ECO:0000313" key="1">
    <source>
        <dbReference type="EMBL" id="OUM86894.1"/>
    </source>
</evidence>
<proteinExistence type="predicted"/>